<proteinExistence type="predicted"/>
<dbReference type="SUPFAM" id="SSF48452">
    <property type="entry name" value="TPR-like"/>
    <property type="match status" value="1"/>
</dbReference>
<organism evidence="1 2">
    <name type="scientific">Flavobacterium chungangensis</name>
    <dbReference type="NCBI Taxonomy" id="2708132"/>
    <lineage>
        <taxon>Bacteria</taxon>
        <taxon>Pseudomonadati</taxon>
        <taxon>Bacteroidota</taxon>
        <taxon>Flavobacteriia</taxon>
        <taxon>Flavobacteriales</taxon>
        <taxon>Flavobacteriaceae</taxon>
        <taxon>Flavobacterium</taxon>
    </lineage>
</organism>
<dbReference type="InterPro" id="IPR011990">
    <property type="entry name" value="TPR-like_helical_dom_sf"/>
</dbReference>
<evidence type="ECO:0000313" key="2">
    <source>
        <dbReference type="Proteomes" id="UP001596003"/>
    </source>
</evidence>
<reference evidence="2" key="1">
    <citation type="journal article" date="2019" name="Int. J. Syst. Evol. Microbiol.">
        <title>The Global Catalogue of Microorganisms (GCM) 10K type strain sequencing project: providing services to taxonomists for standard genome sequencing and annotation.</title>
        <authorList>
            <consortium name="The Broad Institute Genomics Platform"/>
            <consortium name="The Broad Institute Genome Sequencing Center for Infectious Disease"/>
            <person name="Wu L."/>
            <person name="Ma J."/>
        </authorList>
    </citation>
    <scope>NUCLEOTIDE SEQUENCE [LARGE SCALE GENOMIC DNA]</scope>
    <source>
        <strain evidence="2">NBRC 103627</strain>
    </source>
</reference>
<dbReference type="EMBL" id="JBHSFY010000015">
    <property type="protein sequence ID" value="MFC4479448.1"/>
    <property type="molecule type" value="Genomic_DNA"/>
</dbReference>
<evidence type="ECO:0000313" key="1">
    <source>
        <dbReference type="EMBL" id="MFC4479448.1"/>
    </source>
</evidence>
<accession>A0ABV8ZK95</accession>
<name>A0ABV8ZK95_9FLAO</name>
<gene>
    <name evidence="1" type="ORF">ACFO3N_20385</name>
</gene>
<dbReference type="RefSeq" id="WP_379800749.1">
    <property type="nucleotide sequence ID" value="NZ_JBHSFY010000015.1"/>
</dbReference>
<dbReference type="Proteomes" id="UP001596003">
    <property type="component" value="Unassembled WGS sequence"/>
</dbReference>
<dbReference type="Gene3D" id="1.25.40.10">
    <property type="entry name" value="Tetratricopeptide repeat domain"/>
    <property type="match status" value="1"/>
</dbReference>
<comment type="caution">
    <text evidence="1">The sequence shown here is derived from an EMBL/GenBank/DDBJ whole genome shotgun (WGS) entry which is preliminary data.</text>
</comment>
<sequence length="347" mass="40445">MKKLFLVLSFLFFNINYGQINLSAIEGYWIKYKGEMKDGSDLSDGFTEDSGYMEYRINQRKLCINSNPVHKVNESCLDFTLINNFMKTSQYSGFVVEKATKDSLVLCEKIDGLADDKLKRAYFVRQEVIISKFKEENKNEKNIVASKLFAPKTNGTIEIDLNKAFKNNYSNFELVGNLKIYPDKKRIKTEITFSTQKDSSRIRLVKKVIDGTFEKWNLKDFKDYESIEIPFVLKSEITKTFWGISVIFFTTDLTEFERIYGVEMKDIRKSSDYFNKGLIAYEEKKYLESIAYFSESYKFNSKNIDALYNKAAIYFESGDKENACKVWLEISILGQVEGKQLFLKNCE</sequence>
<keyword evidence="2" id="KW-1185">Reference proteome</keyword>
<protein>
    <submittedName>
        <fullName evidence="1">Tol-pal system YbgF family protein</fullName>
    </submittedName>
</protein>